<gene>
    <name evidence="4" type="ORF">LTR09_000159</name>
</gene>
<dbReference type="InterPro" id="IPR008030">
    <property type="entry name" value="NmrA-like"/>
</dbReference>
<dbReference type="Pfam" id="PF05368">
    <property type="entry name" value="NmrA"/>
    <property type="match status" value="1"/>
</dbReference>
<reference evidence="4" key="1">
    <citation type="submission" date="2023-04" db="EMBL/GenBank/DDBJ databases">
        <title>Black Yeasts Isolated from many extreme environments.</title>
        <authorList>
            <person name="Coleine C."/>
            <person name="Stajich J.E."/>
            <person name="Selbmann L."/>
        </authorList>
    </citation>
    <scope>NUCLEOTIDE SEQUENCE</scope>
    <source>
        <strain evidence="4">CCFEE 5312</strain>
    </source>
</reference>
<dbReference type="AlphaFoldDB" id="A0AAJ0GJ40"/>
<keyword evidence="2" id="KW-0521">NADP</keyword>
<keyword evidence="5" id="KW-1185">Reference proteome</keyword>
<dbReference type="SUPFAM" id="SSF51735">
    <property type="entry name" value="NAD(P)-binding Rossmann-fold domains"/>
    <property type="match status" value="1"/>
</dbReference>
<evidence type="ECO:0000313" key="4">
    <source>
        <dbReference type="EMBL" id="KAK3058595.1"/>
    </source>
</evidence>
<dbReference type="EMBL" id="JAWDJX010000001">
    <property type="protein sequence ID" value="KAK3058595.1"/>
    <property type="molecule type" value="Genomic_DNA"/>
</dbReference>
<evidence type="ECO:0000256" key="2">
    <source>
        <dbReference type="ARBA" id="ARBA00022857"/>
    </source>
</evidence>
<evidence type="ECO:0000313" key="5">
    <source>
        <dbReference type="Proteomes" id="UP001271007"/>
    </source>
</evidence>
<sequence length="304" mass="33527">MRVTVFGASGVQGAAQVAALSRAGHHPVAVSRNPKALTIDGNNIETCAADFTDTDALQRAVKDAEAIFLNLPSTSFQPAEPTIAAAKAVGEAAKQSDKKPIIVFNTSMPVPVESKGIEAQDDRRTMRTLLRSMDLPVISIQPVCFLDNMLEGWAWPPIRDRQTIVYCHKPTLDVSWIALDDVAQLMIAAMTRPELAGRDFPVGGPEIVRLPGLAERLGKAWGVELGYEHQTVEDFCVKIEEAMRERSGIDGGVLAEQMFRAYSWYNDAPEEPFKIDMDAVLKELPAMLSTIEEWGRRHRPDVFK</sequence>
<accession>A0AAJ0GJ40</accession>
<dbReference type="Proteomes" id="UP001271007">
    <property type="component" value="Unassembled WGS sequence"/>
</dbReference>
<dbReference type="Gene3D" id="3.40.50.720">
    <property type="entry name" value="NAD(P)-binding Rossmann-like Domain"/>
    <property type="match status" value="1"/>
</dbReference>
<comment type="similarity">
    <text evidence="1">Belongs to the NmrA-type oxidoreductase family.</text>
</comment>
<dbReference type="InterPro" id="IPR051164">
    <property type="entry name" value="NmrA-like_oxidored"/>
</dbReference>
<name>A0AAJ0GJ40_9PEZI</name>
<protein>
    <recommendedName>
        <fullName evidence="3">NmrA-like domain-containing protein</fullName>
    </recommendedName>
</protein>
<comment type="caution">
    <text evidence="4">The sequence shown here is derived from an EMBL/GenBank/DDBJ whole genome shotgun (WGS) entry which is preliminary data.</text>
</comment>
<dbReference type="InterPro" id="IPR036291">
    <property type="entry name" value="NAD(P)-bd_dom_sf"/>
</dbReference>
<evidence type="ECO:0000259" key="3">
    <source>
        <dbReference type="Pfam" id="PF05368"/>
    </source>
</evidence>
<evidence type="ECO:0000256" key="1">
    <source>
        <dbReference type="ARBA" id="ARBA00006328"/>
    </source>
</evidence>
<dbReference type="PANTHER" id="PTHR42748:SF7">
    <property type="entry name" value="NMRA LIKE REDOX SENSOR 1-RELATED"/>
    <property type="match status" value="1"/>
</dbReference>
<feature type="domain" description="NmrA-like" evidence="3">
    <location>
        <begin position="2"/>
        <end position="294"/>
    </location>
</feature>
<proteinExistence type="inferred from homology"/>
<dbReference type="PANTHER" id="PTHR42748">
    <property type="entry name" value="NITROGEN METABOLITE REPRESSION PROTEIN NMRA FAMILY MEMBER"/>
    <property type="match status" value="1"/>
</dbReference>
<organism evidence="4 5">
    <name type="scientific">Extremus antarcticus</name>
    <dbReference type="NCBI Taxonomy" id="702011"/>
    <lineage>
        <taxon>Eukaryota</taxon>
        <taxon>Fungi</taxon>
        <taxon>Dikarya</taxon>
        <taxon>Ascomycota</taxon>
        <taxon>Pezizomycotina</taxon>
        <taxon>Dothideomycetes</taxon>
        <taxon>Dothideomycetidae</taxon>
        <taxon>Mycosphaerellales</taxon>
        <taxon>Extremaceae</taxon>
        <taxon>Extremus</taxon>
    </lineage>
</organism>